<name>A0A6P3C2T6_9BURK</name>
<evidence type="ECO:0000313" key="2">
    <source>
        <dbReference type="Proteomes" id="UP000494109"/>
    </source>
</evidence>
<gene>
    <name evidence="1" type="ORF">BCO71033_07321</name>
</gene>
<dbReference type="Proteomes" id="UP000494109">
    <property type="component" value="Unassembled WGS sequence"/>
</dbReference>
<protein>
    <submittedName>
        <fullName evidence="1">Uncharacterized protein</fullName>
    </submittedName>
</protein>
<evidence type="ECO:0000313" key="1">
    <source>
        <dbReference type="EMBL" id="VWD65303.1"/>
    </source>
</evidence>
<dbReference type="RefSeq" id="WP_174948493.1">
    <property type="nucleotide sequence ID" value="NZ_CABVQS010000061.1"/>
</dbReference>
<accession>A0A6P3C2T6</accession>
<proteinExistence type="predicted"/>
<sequence>MSEYVLFQMWEPFRQSLVKGHAFYVEQARKRLLSQFDDMEADADRAADEWLEQRGQYFDPDRHDPGDFCEMAHDHGIAFYQLLSDMREQTRLSVVAGMFHEWDKQLRDWLVREIHHWHWGDTTASKVWSADFVQIAELLESFGWPLRTTDYFRTLDACRLVVNVYKHGKGKSLDDLRTKFPEYLDDPLKDFEDTVSSVSYRDHRQLKVSDDQFQTFSAAIVAFWRDVPETVVESQLTDVPDWFGKAIVKDRGDFQQQRKK</sequence>
<reference evidence="1 2" key="1">
    <citation type="submission" date="2019-09" db="EMBL/GenBank/DDBJ databases">
        <authorList>
            <person name="Depoorter E."/>
        </authorList>
    </citation>
    <scope>NUCLEOTIDE SEQUENCE [LARGE SCALE GENOMIC DNA]</scope>
    <source>
        <strain evidence="1">R-71033</strain>
    </source>
</reference>
<dbReference type="EMBL" id="CABVQS010000061">
    <property type="protein sequence ID" value="VWD65303.1"/>
    <property type="molecule type" value="Genomic_DNA"/>
</dbReference>
<organism evidence="1 2">
    <name type="scientific">Burkholderia contaminans</name>
    <dbReference type="NCBI Taxonomy" id="488447"/>
    <lineage>
        <taxon>Bacteria</taxon>
        <taxon>Pseudomonadati</taxon>
        <taxon>Pseudomonadota</taxon>
        <taxon>Betaproteobacteria</taxon>
        <taxon>Burkholderiales</taxon>
        <taxon>Burkholderiaceae</taxon>
        <taxon>Burkholderia</taxon>
        <taxon>Burkholderia cepacia complex</taxon>
    </lineage>
</organism>
<dbReference type="AlphaFoldDB" id="A0A6P3C2T6"/>